<dbReference type="EMBL" id="BAABCJ010000001">
    <property type="protein sequence ID" value="GAA3699126.1"/>
    <property type="molecule type" value="Genomic_DNA"/>
</dbReference>
<evidence type="ECO:0000313" key="1">
    <source>
        <dbReference type="EMBL" id="GAA3699126.1"/>
    </source>
</evidence>
<gene>
    <name evidence="1" type="ORF">GCM10022377_10180</name>
</gene>
<accession>A0ABP7D464</accession>
<sequence length="129" mass="13627">MGIEVDLSELHRFEASLGRIASKALPEVDAVLEKGALNIKNDMVAAVKESAHFKGMTGAISYDSAAAVGHLRYEIGPDKGRRGGALGNIYYFGTSRGGGTGDIDGPLATEEPRTYSELGKLVSKWGDSL</sequence>
<reference evidence="2" key="1">
    <citation type="journal article" date="2019" name="Int. J. Syst. Evol. Microbiol.">
        <title>The Global Catalogue of Microorganisms (GCM) 10K type strain sequencing project: providing services to taxonomists for standard genome sequencing and annotation.</title>
        <authorList>
            <consortium name="The Broad Institute Genomics Platform"/>
            <consortium name="The Broad Institute Genome Sequencing Center for Infectious Disease"/>
            <person name="Wu L."/>
            <person name="Ma J."/>
        </authorList>
    </citation>
    <scope>NUCLEOTIDE SEQUENCE [LARGE SCALE GENOMIC DNA]</scope>
    <source>
        <strain evidence="2">JCM 16961</strain>
    </source>
</reference>
<organism evidence="1 2">
    <name type="scientific">Zhihengliuella alba</name>
    <dbReference type="NCBI Taxonomy" id="547018"/>
    <lineage>
        <taxon>Bacteria</taxon>
        <taxon>Bacillati</taxon>
        <taxon>Actinomycetota</taxon>
        <taxon>Actinomycetes</taxon>
        <taxon>Micrococcales</taxon>
        <taxon>Micrococcaceae</taxon>
        <taxon>Zhihengliuella</taxon>
    </lineage>
</organism>
<evidence type="ECO:0000313" key="2">
    <source>
        <dbReference type="Proteomes" id="UP001501536"/>
    </source>
</evidence>
<proteinExistence type="predicted"/>
<name>A0ABP7D464_9MICC</name>
<comment type="caution">
    <text evidence="1">The sequence shown here is derived from an EMBL/GenBank/DDBJ whole genome shotgun (WGS) entry which is preliminary data.</text>
</comment>
<keyword evidence="2" id="KW-1185">Reference proteome</keyword>
<dbReference type="RefSeq" id="WP_344880845.1">
    <property type="nucleotide sequence ID" value="NZ_BAABCJ010000001.1"/>
</dbReference>
<evidence type="ECO:0008006" key="3">
    <source>
        <dbReference type="Google" id="ProtNLM"/>
    </source>
</evidence>
<dbReference type="Proteomes" id="UP001501536">
    <property type="component" value="Unassembled WGS sequence"/>
</dbReference>
<protein>
    <recommendedName>
        <fullName evidence="3">HK97 gp10 family phage protein</fullName>
    </recommendedName>
</protein>